<proteinExistence type="predicted"/>
<gene>
    <name evidence="1" type="ORF">Tcan_01762</name>
</gene>
<sequence>MRTTRHSKWRSVWNIRRAYGWRWSFSQIALCLPSWRAFQIAIDLPISSIDRRSLSHLHMEALQVAANAFEGSNVARQQASLPCTQFQVQLLKKLLKKIRFQRRRQKQSRGANCKENLDVYEPDTSEEHVSTAFFAGTSATCSDE</sequence>
<dbReference type="Proteomes" id="UP000031036">
    <property type="component" value="Unassembled WGS sequence"/>
</dbReference>
<organism evidence="1 2">
    <name type="scientific">Toxocara canis</name>
    <name type="common">Canine roundworm</name>
    <dbReference type="NCBI Taxonomy" id="6265"/>
    <lineage>
        <taxon>Eukaryota</taxon>
        <taxon>Metazoa</taxon>
        <taxon>Ecdysozoa</taxon>
        <taxon>Nematoda</taxon>
        <taxon>Chromadorea</taxon>
        <taxon>Rhabditida</taxon>
        <taxon>Spirurina</taxon>
        <taxon>Ascaridomorpha</taxon>
        <taxon>Ascaridoidea</taxon>
        <taxon>Toxocaridae</taxon>
        <taxon>Toxocara</taxon>
    </lineage>
</organism>
<reference evidence="1 2" key="1">
    <citation type="submission" date="2014-11" db="EMBL/GenBank/DDBJ databases">
        <title>Genetic blueprint of the zoonotic pathogen Toxocara canis.</title>
        <authorList>
            <person name="Zhu X.-Q."/>
            <person name="Korhonen P.K."/>
            <person name="Cai H."/>
            <person name="Young N.D."/>
            <person name="Nejsum P."/>
            <person name="von Samson-Himmelstjerna G."/>
            <person name="Boag P.R."/>
            <person name="Tan P."/>
            <person name="Li Q."/>
            <person name="Min J."/>
            <person name="Yang Y."/>
            <person name="Wang X."/>
            <person name="Fang X."/>
            <person name="Hall R.S."/>
            <person name="Hofmann A."/>
            <person name="Sternberg P.W."/>
            <person name="Jex A.R."/>
            <person name="Gasser R.B."/>
        </authorList>
    </citation>
    <scope>NUCLEOTIDE SEQUENCE [LARGE SCALE GENOMIC DNA]</scope>
    <source>
        <strain evidence="1">PN_DK_2014</strain>
    </source>
</reference>
<protein>
    <submittedName>
        <fullName evidence="1">Uncharacterized protein</fullName>
    </submittedName>
</protein>
<dbReference type="EMBL" id="JPKZ01001217">
    <property type="protein sequence ID" value="KHN83117.1"/>
    <property type="molecule type" value="Genomic_DNA"/>
</dbReference>
<accession>A0A0B2VNU8</accession>
<evidence type="ECO:0000313" key="1">
    <source>
        <dbReference type="EMBL" id="KHN83117.1"/>
    </source>
</evidence>
<name>A0A0B2VNU8_TOXCA</name>
<dbReference type="AlphaFoldDB" id="A0A0B2VNU8"/>
<keyword evidence="2" id="KW-1185">Reference proteome</keyword>
<evidence type="ECO:0000313" key="2">
    <source>
        <dbReference type="Proteomes" id="UP000031036"/>
    </source>
</evidence>
<comment type="caution">
    <text evidence="1">The sequence shown here is derived from an EMBL/GenBank/DDBJ whole genome shotgun (WGS) entry which is preliminary data.</text>
</comment>
<feature type="non-terminal residue" evidence="1">
    <location>
        <position position="144"/>
    </location>
</feature>